<accession>A0A098S7P8</accession>
<proteinExistence type="predicted"/>
<keyword evidence="2" id="KW-1185">Reference proteome</keyword>
<name>A0A098S7P8_9BACT</name>
<evidence type="ECO:0000313" key="1">
    <source>
        <dbReference type="EMBL" id="KGE88120.1"/>
    </source>
</evidence>
<reference evidence="1 2" key="1">
    <citation type="journal article" date="2014" name="Int. J. Syst. Evol. Microbiol.">
        <title>Phaeodactylibacter xiamenensis gen. nov., sp. nov., a member of the family Saprospiraceae isolated from the marine alga Phaeodactylum tricornutum.</title>
        <authorList>
            <person name="Chen Z.Jr."/>
            <person name="Lei X."/>
            <person name="Lai Q."/>
            <person name="Li Y."/>
            <person name="Zhang B."/>
            <person name="Zhang J."/>
            <person name="Zhang H."/>
            <person name="Yang L."/>
            <person name="Zheng W."/>
            <person name="Tian Y."/>
            <person name="Yu Z."/>
            <person name="Xu H.Jr."/>
            <person name="Zheng T."/>
        </authorList>
    </citation>
    <scope>NUCLEOTIDE SEQUENCE [LARGE SCALE GENOMIC DNA]</scope>
    <source>
        <strain evidence="1 2">KD52</strain>
    </source>
</reference>
<dbReference type="AlphaFoldDB" id="A0A098S7P8"/>
<dbReference type="EMBL" id="JPOS01000020">
    <property type="protein sequence ID" value="KGE88120.1"/>
    <property type="molecule type" value="Genomic_DNA"/>
</dbReference>
<comment type="caution">
    <text evidence="1">The sequence shown here is derived from an EMBL/GenBank/DDBJ whole genome shotgun (WGS) entry which is preliminary data.</text>
</comment>
<organism evidence="1 2">
    <name type="scientific">Phaeodactylibacter xiamenensis</name>
    <dbReference type="NCBI Taxonomy" id="1524460"/>
    <lineage>
        <taxon>Bacteria</taxon>
        <taxon>Pseudomonadati</taxon>
        <taxon>Bacteroidota</taxon>
        <taxon>Saprospiria</taxon>
        <taxon>Saprospirales</taxon>
        <taxon>Haliscomenobacteraceae</taxon>
        <taxon>Phaeodactylibacter</taxon>
    </lineage>
</organism>
<dbReference type="RefSeq" id="WP_152604980.1">
    <property type="nucleotide sequence ID" value="NZ_JBKAGJ010000028.1"/>
</dbReference>
<evidence type="ECO:0000313" key="2">
    <source>
        <dbReference type="Proteomes" id="UP000029736"/>
    </source>
</evidence>
<protein>
    <submittedName>
        <fullName evidence="1">Uncharacterized protein</fullName>
    </submittedName>
</protein>
<dbReference type="Proteomes" id="UP000029736">
    <property type="component" value="Unassembled WGS sequence"/>
</dbReference>
<sequence>MAAHTQWKDPQLTPLILSGYSIAGGLSYARHTPNHYQRFQLLYTASALSSSNSSTFTASSNTARHNYGQMNHVELWAIGPSGSLQTLAGIMGHLTVSYRQHHYIGGITEDQFEGALGFGPALGAHWQPQGDLSYRIVLGTPLWHYAITKRHSPRYFSRDWIWDHRNLYGPARFALLHAEAGTSWTVSKKTSLSLDYQAQLTSVHIVQPQRSLQHRLLLGVHLKWAEL</sequence>
<gene>
    <name evidence="1" type="ORF">IX84_09815</name>
</gene>